<sequence>MHWRDPRDAAIVMAKFVLALVGAIVVTALVMIILPFGDYSPRTPGRAVQVGVFYTTWALLAFRLVLGEYIPRRAFKNDGA</sequence>
<feature type="transmembrane region" description="Helical" evidence="1">
    <location>
        <begin position="46"/>
        <end position="66"/>
    </location>
</feature>
<protein>
    <submittedName>
        <fullName evidence="2">Uncharacterized protein</fullName>
    </submittedName>
</protein>
<keyword evidence="1" id="KW-1133">Transmembrane helix</keyword>
<comment type="caution">
    <text evidence="2">The sequence shown here is derived from an EMBL/GenBank/DDBJ whole genome shotgun (WGS) entry which is preliminary data.</text>
</comment>
<keyword evidence="3" id="KW-1185">Reference proteome</keyword>
<reference evidence="2 3" key="1">
    <citation type="journal article" date="2019" name="Int. J. Syst. Evol. Microbiol.">
        <title>The Global Catalogue of Microorganisms (GCM) 10K type strain sequencing project: providing services to taxonomists for standard genome sequencing and annotation.</title>
        <authorList>
            <consortium name="The Broad Institute Genomics Platform"/>
            <consortium name="The Broad Institute Genome Sequencing Center for Infectious Disease"/>
            <person name="Wu L."/>
            <person name="Ma J."/>
        </authorList>
    </citation>
    <scope>NUCLEOTIDE SEQUENCE [LARGE SCALE GENOMIC DNA]</scope>
    <source>
        <strain evidence="2 3">NBRC 111368</strain>
    </source>
</reference>
<gene>
    <name evidence="2" type="ORF">ACFQE1_02465</name>
</gene>
<evidence type="ECO:0000313" key="3">
    <source>
        <dbReference type="Proteomes" id="UP001596328"/>
    </source>
</evidence>
<dbReference type="AlphaFoldDB" id="A0ABD5RVL9"/>
<keyword evidence="1" id="KW-0812">Transmembrane</keyword>
<evidence type="ECO:0000256" key="1">
    <source>
        <dbReference type="SAM" id="Phobius"/>
    </source>
</evidence>
<feature type="transmembrane region" description="Helical" evidence="1">
    <location>
        <begin position="12"/>
        <end position="34"/>
    </location>
</feature>
<keyword evidence="1" id="KW-0472">Membrane</keyword>
<evidence type="ECO:0000313" key="2">
    <source>
        <dbReference type="EMBL" id="MFC6723274.1"/>
    </source>
</evidence>
<organism evidence="2 3">
    <name type="scientific">Halobium palmae</name>
    <dbReference type="NCBI Taxonomy" id="1776492"/>
    <lineage>
        <taxon>Archaea</taxon>
        <taxon>Methanobacteriati</taxon>
        <taxon>Methanobacteriota</taxon>
        <taxon>Stenosarchaea group</taxon>
        <taxon>Halobacteria</taxon>
        <taxon>Halobacteriales</taxon>
        <taxon>Haloferacaceae</taxon>
        <taxon>Halobium</taxon>
    </lineage>
</organism>
<proteinExistence type="predicted"/>
<accession>A0ABD5RVL9</accession>
<dbReference type="Proteomes" id="UP001596328">
    <property type="component" value="Unassembled WGS sequence"/>
</dbReference>
<name>A0ABD5RVL9_9EURY</name>
<dbReference type="EMBL" id="JBHSWU010000009">
    <property type="protein sequence ID" value="MFC6723274.1"/>
    <property type="molecule type" value="Genomic_DNA"/>
</dbReference>